<gene>
    <name evidence="1" type="ordered locus">MTR_8g074545</name>
</gene>
<proteinExistence type="predicted"/>
<dbReference type="EnsemblPlants" id="KEH20363">
    <property type="protein sequence ID" value="KEH20363"/>
    <property type="gene ID" value="MTR_8g074545"/>
</dbReference>
<sequence>MIPDYEIRKPQGHFWKKRRARENPIGWEKMMVLAEIGSSGVGCSDTGVYTDFW</sequence>
<reference evidence="2" key="3">
    <citation type="submission" date="2015-04" db="UniProtKB">
        <authorList>
            <consortium name="EnsemblPlants"/>
        </authorList>
    </citation>
    <scope>IDENTIFICATION</scope>
    <source>
        <strain evidence="2">cv. Jemalong A17</strain>
    </source>
</reference>
<dbReference type="HOGENOM" id="CLU_3071771_0_0_1"/>
<protein>
    <submittedName>
        <fullName evidence="1 2">Uncharacterized protein</fullName>
    </submittedName>
</protein>
<reference evidence="1 3" key="2">
    <citation type="journal article" date="2014" name="BMC Genomics">
        <title>An improved genome release (version Mt4.0) for the model legume Medicago truncatula.</title>
        <authorList>
            <person name="Tang H."/>
            <person name="Krishnakumar V."/>
            <person name="Bidwell S."/>
            <person name="Rosen B."/>
            <person name="Chan A."/>
            <person name="Zhou S."/>
            <person name="Gentzbittel L."/>
            <person name="Childs K.L."/>
            <person name="Yandell M."/>
            <person name="Gundlach H."/>
            <person name="Mayer K.F."/>
            <person name="Schwartz D.C."/>
            <person name="Town C.D."/>
        </authorList>
    </citation>
    <scope>GENOME REANNOTATION</scope>
    <source>
        <strain evidence="1">A17</strain>
        <strain evidence="2 3">cv. Jemalong A17</strain>
    </source>
</reference>
<dbReference type="PaxDb" id="3880-AES68568"/>
<reference evidence="1 3" key="1">
    <citation type="journal article" date="2011" name="Nature">
        <title>The Medicago genome provides insight into the evolution of rhizobial symbioses.</title>
        <authorList>
            <person name="Young N.D."/>
            <person name="Debelle F."/>
            <person name="Oldroyd G.E."/>
            <person name="Geurts R."/>
            <person name="Cannon S.B."/>
            <person name="Udvardi M.K."/>
            <person name="Benedito V.A."/>
            <person name="Mayer K.F."/>
            <person name="Gouzy J."/>
            <person name="Schoof H."/>
            <person name="Van de Peer Y."/>
            <person name="Proost S."/>
            <person name="Cook D.R."/>
            <person name="Meyers B.C."/>
            <person name="Spannagl M."/>
            <person name="Cheung F."/>
            <person name="De Mita S."/>
            <person name="Krishnakumar V."/>
            <person name="Gundlach H."/>
            <person name="Zhou S."/>
            <person name="Mudge J."/>
            <person name="Bharti A.K."/>
            <person name="Murray J.D."/>
            <person name="Naoumkina M.A."/>
            <person name="Rosen B."/>
            <person name="Silverstein K.A."/>
            <person name="Tang H."/>
            <person name="Rombauts S."/>
            <person name="Zhao P.X."/>
            <person name="Zhou P."/>
            <person name="Barbe V."/>
            <person name="Bardou P."/>
            <person name="Bechner M."/>
            <person name="Bellec A."/>
            <person name="Berger A."/>
            <person name="Berges H."/>
            <person name="Bidwell S."/>
            <person name="Bisseling T."/>
            <person name="Choisne N."/>
            <person name="Couloux A."/>
            <person name="Denny R."/>
            <person name="Deshpande S."/>
            <person name="Dai X."/>
            <person name="Doyle J.J."/>
            <person name="Dudez A.M."/>
            <person name="Farmer A.D."/>
            <person name="Fouteau S."/>
            <person name="Franken C."/>
            <person name="Gibelin C."/>
            <person name="Gish J."/>
            <person name="Goldstein S."/>
            <person name="Gonzalez A.J."/>
            <person name="Green P.J."/>
            <person name="Hallab A."/>
            <person name="Hartog M."/>
            <person name="Hua A."/>
            <person name="Humphray S.J."/>
            <person name="Jeong D.H."/>
            <person name="Jing Y."/>
            <person name="Jocker A."/>
            <person name="Kenton S.M."/>
            <person name="Kim D.J."/>
            <person name="Klee K."/>
            <person name="Lai H."/>
            <person name="Lang C."/>
            <person name="Lin S."/>
            <person name="Macmil S.L."/>
            <person name="Magdelenat G."/>
            <person name="Matthews L."/>
            <person name="McCorrison J."/>
            <person name="Monaghan E.L."/>
            <person name="Mun J.H."/>
            <person name="Najar F.Z."/>
            <person name="Nicholson C."/>
            <person name="Noirot C."/>
            <person name="O'Bleness M."/>
            <person name="Paule C.R."/>
            <person name="Poulain J."/>
            <person name="Prion F."/>
            <person name="Qin B."/>
            <person name="Qu C."/>
            <person name="Retzel E.F."/>
            <person name="Riddle C."/>
            <person name="Sallet E."/>
            <person name="Samain S."/>
            <person name="Samson N."/>
            <person name="Sanders I."/>
            <person name="Saurat O."/>
            <person name="Scarpelli C."/>
            <person name="Schiex T."/>
            <person name="Segurens B."/>
            <person name="Severin A.J."/>
            <person name="Sherrier D.J."/>
            <person name="Shi R."/>
            <person name="Sims S."/>
            <person name="Singer S.R."/>
            <person name="Sinharoy S."/>
            <person name="Sterck L."/>
            <person name="Viollet A."/>
            <person name="Wang B.B."/>
            <person name="Wang K."/>
            <person name="Wang M."/>
            <person name="Wang X."/>
            <person name="Warfsmann J."/>
            <person name="Weissenbach J."/>
            <person name="White D.D."/>
            <person name="White J.D."/>
            <person name="Wiley G.B."/>
            <person name="Wincker P."/>
            <person name="Xing Y."/>
            <person name="Yang L."/>
            <person name="Yao Z."/>
            <person name="Ying F."/>
            <person name="Zhai J."/>
            <person name="Zhou L."/>
            <person name="Zuber A."/>
            <person name="Denarie J."/>
            <person name="Dixon R.A."/>
            <person name="May G.D."/>
            <person name="Schwartz D.C."/>
            <person name="Rogers J."/>
            <person name="Quetier F."/>
            <person name="Town C.D."/>
            <person name="Roe B.A."/>
        </authorList>
    </citation>
    <scope>NUCLEOTIDE SEQUENCE [LARGE SCALE GENOMIC DNA]</scope>
    <source>
        <strain evidence="1">A17</strain>
        <strain evidence="2 3">cv. Jemalong A17</strain>
    </source>
</reference>
<accession>A0A072TU92</accession>
<dbReference type="AlphaFoldDB" id="A0A072TU92"/>
<dbReference type="Proteomes" id="UP000002051">
    <property type="component" value="Chromosome 8"/>
</dbReference>
<evidence type="ECO:0000313" key="2">
    <source>
        <dbReference type="EnsemblPlants" id="KEH20363"/>
    </source>
</evidence>
<evidence type="ECO:0000313" key="3">
    <source>
        <dbReference type="Proteomes" id="UP000002051"/>
    </source>
</evidence>
<organism evidence="1 3">
    <name type="scientific">Medicago truncatula</name>
    <name type="common">Barrel medic</name>
    <name type="synonym">Medicago tribuloides</name>
    <dbReference type="NCBI Taxonomy" id="3880"/>
    <lineage>
        <taxon>Eukaryota</taxon>
        <taxon>Viridiplantae</taxon>
        <taxon>Streptophyta</taxon>
        <taxon>Embryophyta</taxon>
        <taxon>Tracheophyta</taxon>
        <taxon>Spermatophyta</taxon>
        <taxon>Magnoliopsida</taxon>
        <taxon>eudicotyledons</taxon>
        <taxon>Gunneridae</taxon>
        <taxon>Pentapetalae</taxon>
        <taxon>rosids</taxon>
        <taxon>fabids</taxon>
        <taxon>Fabales</taxon>
        <taxon>Fabaceae</taxon>
        <taxon>Papilionoideae</taxon>
        <taxon>50 kb inversion clade</taxon>
        <taxon>NPAAA clade</taxon>
        <taxon>Hologalegina</taxon>
        <taxon>IRL clade</taxon>
        <taxon>Trifolieae</taxon>
        <taxon>Medicago</taxon>
    </lineage>
</organism>
<dbReference type="EMBL" id="CM001224">
    <property type="protein sequence ID" value="KEH20363.1"/>
    <property type="molecule type" value="Genomic_DNA"/>
</dbReference>
<keyword evidence="3" id="KW-1185">Reference proteome</keyword>
<name>A0A072TU92_MEDTR</name>
<evidence type="ECO:0000313" key="1">
    <source>
        <dbReference type="EMBL" id="KEH20363.1"/>
    </source>
</evidence>